<evidence type="ECO:0000313" key="2">
    <source>
        <dbReference type="EMBL" id="QDL07983.1"/>
    </source>
</evidence>
<organism evidence="2 3">
    <name type="scientific">Brasilonema sennae CENA114</name>
    <dbReference type="NCBI Taxonomy" id="415709"/>
    <lineage>
        <taxon>Bacteria</taxon>
        <taxon>Bacillati</taxon>
        <taxon>Cyanobacteriota</taxon>
        <taxon>Cyanophyceae</taxon>
        <taxon>Nostocales</taxon>
        <taxon>Scytonemataceae</taxon>
        <taxon>Brasilonema</taxon>
        <taxon>Bromeliae group (in: Brasilonema)</taxon>
    </lineage>
</organism>
<sequence length="291" mass="34059">MTEHSVWRISLAHKIAPAFTANPEVEACFVFGSAAVGISDQYSDLELAFIWSQLPSAEELQATAQNVGVKGWEIQAHEEAKEAWLEQFYLYGMKVEAGHWARDAMDKIVTDVVERYDVSQNGLVFEKQASASNLQHAVILYGEDIIKQWQNRLSPYPEDLGVAMVQKHLKFRPFDGQYIMTERLEIPMLYENRCMIVRWLLNLLFGLNHIYHPGFKWTRYWVEKMKIKPPEFFARLEYVFQTDAVSGTHELRQLVEEVFDLVEKTLPQVDLNRQRKIFERINPRWELPVHE</sequence>
<gene>
    <name evidence="2" type="ORF">DP114_08775</name>
</gene>
<dbReference type="Gene3D" id="3.30.460.10">
    <property type="entry name" value="Beta Polymerase, domain 2"/>
    <property type="match status" value="1"/>
</dbReference>
<proteinExistence type="predicted"/>
<dbReference type="Proteomes" id="UP000503129">
    <property type="component" value="Chromosome"/>
</dbReference>
<dbReference type="Pfam" id="PF13228">
    <property type="entry name" value="DUF4037"/>
    <property type="match status" value="1"/>
</dbReference>
<accession>A0A856M9Z1</accession>
<reference evidence="2 3" key="1">
    <citation type="submission" date="2018-06" db="EMBL/GenBank/DDBJ databases">
        <title>Comparative genomics of Brasilonema spp. strains.</title>
        <authorList>
            <person name="Alvarenga D.O."/>
            <person name="Fiore M.F."/>
            <person name="Varani A.M."/>
        </authorList>
    </citation>
    <scope>NUCLEOTIDE SEQUENCE [LARGE SCALE GENOMIC DNA]</scope>
    <source>
        <strain evidence="2 3">CENA114</strain>
    </source>
</reference>
<dbReference type="KEGG" id="bsen:DP114_08775"/>
<dbReference type="RefSeq" id="WP_171975906.1">
    <property type="nucleotide sequence ID" value="NZ_CAWOXK010000001.1"/>
</dbReference>
<dbReference type="InterPro" id="IPR043519">
    <property type="entry name" value="NT_sf"/>
</dbReference>
<protein>
    <recommendedName>
        <fullName evidence="1">DUF4037 domain-containing protein</fullName>
    </recommendedName>
</protein>
<evidence type="ECO:0000259" key="1">
    <source>
        <dbReference type="Pfam" id="PF13228"/>
    </source>
</evidence>
<name>A0A856M9Z1_9CYAN</name>
<feature type="domain" description="DUF4037" evidence="1">
    <location>
        <begin position="134"/>
        <end position="218"/>
    </location>
</feature>
<dbReference type="InterPro" id="IPR025117">
    <property type="entry name" value="DUF4037"/>
</dbReference>
<dbReference type="AlphaFoldDB" id="A0A856M9Z1"/>
<evidence type="ECO:0000313" key="3">
    <source>
        <dbReference type="Proteomes" id="UP000503129"/>
    </source>
</evidence>
<keyword evidence="3" id="KW-1185">Reference proteome</keyword>
<dbReference type="EMBL" id="CP030118">
    <property type="protein sequence ID" value="QDL07983.1"/>
    <property type="molecule type" value="Genomic_DNA"/>
</dbReference>